<feature type="transmembrane region" description="Helical" evidence="10">
    <location>
        <begin position="7"/>
        <end position="28"/>
    </location>
</feature>
<name>A0ABW4NC04_9SPHN</name>
<keyword evidence="6 10" id="KW-0812">Transmembrane</keyword>
<comment type="catalytic activity">
    <reaction evidence="1">
        <text>ATP + protein L-histidine = ADP + protein N-phospho-L-histidine.</text>
        <dbReference type="EC" id="2.7.13.3"/>
    </reaction>
</comment>
<evidence type="ECO:0000256" key="10">
    <source>
        <dbReference type="SAM" id="Phobius"/>
    </source>
</evidence>
<dbReference type="InterPro" id="IPR003594">
    <property type="entry name" value="HATPase_dom"/>
</dbReference>
<evidence type="ECO:0000256" key="4">
    <source>
        <dbReference type="ARBA" id="ARBA00022553"/>
    </source>
</evidence>
<keyword evidence="5" id="KW-0808">Transferase</keyword>
<reference evidence="13" key="1">
    <citation type="journal article" date="2019" name="Int. J. Syst. Evol. Microbiol.">
        <title>The Global Catalogue of Microorganisms (GCM) 10K type strain sequencing project: providing services to taxonomists for standard genome sequencing and annotation.</title>
        <authorList>
            <consortium name="The Broad Institute Genomics Platform"/>
            <consortium name="The Broad Institute Genome Sequencing Center for Infectious Disease"/>
            <person name="Wu L."/>
            <person name="Ma J."/>
        </authorList>
    </citation>
    <scope>NUCLEOTIDE SEQUENCE [LARGE SCALE GENOMIC DNA]</scope>
    <source>
        <strain evidence="13">Q85</strain>
    </source>
</reference>
<keyword evidence="13" id="KW-1185">Reference proteome</keyword>
<accession>A0ABW4NC04</accession>
<dbReference type="PANTHER" id="PTHR45436:SF5">
    <property type="entry name" value="SENSOR HISTIDINE KINASE TRCS"/>
    <property type="match status" value="1"/>
</dbReference>
<sequence>MAFDRRFAGVLAGLVVALLATLVALAWAVGRGDLHAVTLLIALAAVGAFVGLVRHVERTNRLIAHFVEGLRHGDVAMRFDTRSGGSFGLLAEAMNDALRDLGAERGRVADELRFLEAMIDDLPVALLTVDARRSVTLANKAARRLFDRHDGADVTAFGVYGDALLDCLSRSGAVAQAIVPLQLAGGTQRAIVRAGLVARLGHPVRVVAVEPVQGALDAVEMGTQVDLVRVLSHEILNSLTPVTSLAGTTAVLLGEETPDLEEARLAVMTLARRAEGMRRFIDSYRTLARLPEPRGREFAAGPFVAELERLFRVEWLDHRLDVVADPGLTLASDPDLLAQLLINLLRNAAQASGERPAPHVRLSIRNDPADGPVAAVEDNGPGVPIAVRRDVFLPFFTTRASGTGIGLNIARQIAVAHGWRIEIGDSELGGAAVRVFMAPGGGRV</sequence>
<evidence type="ECO:0000256" key="1">
    <source>
        <dbReference type="ARBA" id="ARBA00000085"/>
    </source>
</evidence>
<dbReference type="InterPro" id="IPR004358">
    <property type="entry name" value="Sig_transdc_His_kin-like_C"/>
</dbReference>
<dbReference type="InterPro" id="IPR005467">
    <property type="entry name" value="His_kinase_dom"/>
</dbReference>
<dbReference type="InterPro" id="IPR050428">
    <property type="entry name" value="TCS_sensor_his_kinase"/>
</dbReference>
<evidence type="ECO:0000313" key="12">
    <source>
        <dbReference type="EMBL" id="MFD1787029.1"/>
    </source>
</evidence>
<dbReference type="SUPFAM" id="SSF55874">
    <property type="entry name" value="ATPase domain of HSP90 chaperone/DNA topoisomerase II/histidine kinase"/>
    <property type="match status" value="1"/>
</dbReference>
<dbReference type="PROSITE" id="PS50109">
    <property type="entry name" value="HIS_KIN"/>
    <property type="match status" value="1"/>
</dbReference>
<dbReference type="Proteomes" id="UP001597283">
    <property type="component" value="Unassembled WGS sequence"/>
</dbReference>
<dbReference type="EC" id="2.7.13.3" evidence="3"/>
<evidence type="ECO:0000256" key="9">
    <source>
        <dbReference type="ARBA" id="ARBA00023136"/>
    </source>
</evidence>
<dbReference type="GO" id="GO:0016301">
    <property type="term" value="F:kinase activity"/>
    <property type="evidence" value="ECO:0007669"/>
    <property type="project" value="UniProtKB-KW"/>
</dbReference>
<gene>
    <name evidence="12" type="ORF">ACFSC3_05535</name>
</gene>
<dbReference type="Pfam" id="PF02518">
    <property type="entry name" value="HATPase_c"/>
    <property type="match status" value="1"/>
</dbReference>
<dbReference type="PRINTS" id="PR00344">
    <property type="entry name" value="BCTRLSENSOR"/>
</dbReference>
<keyword evidence="8 10" id="KW-1133">Transmembrane helix</keyword>
<keyword evidence="4" id="KW-0597">Phosphoprotein</keyword>
<evidence type="ECO:0000256" key="8">
    <source>
        <dbReference type="ARBA" id="ARBA00022989"/>
    </source>
</evidence>
<dbReference type="Gene3D" id="3.30.565.10">
    <property type="entry name" value="Histidine kinase-like ATPase, C-terminal domain"/>
    <property type="match status" value="1"/>
</dbReference>
<evidence type="ECO:0000259" key="11">
    <source>
        <dbReference type="PROSITE" id="PS50109"/>
    </source>
</evidence>
<comment type="subcellular location">
    <subcellularLocation>
        <location evidence="2">Membrane</location>
    </subcellularLocation>
</comment>
<keyword evidence="9 10" id="KW-0472">Membrane</keyword>
<dbReference type="SMART" id="SM00387">
    <property type="entry name" value="HATPase_c"/>
    <property type="match status" value="1"/>
</dbReference>
<dbReference type="RefSeq" id="WP_380939401.1">
    <property type="nucleotide sequence ID" value="NZ_JBHUFC010000002.1"/>
</dbReference>
<organism evidence="12 13">
    <name type="scientific">Sphingomonas floccifaciens</name>
    <dbReference type="NCBI Taxonomy" id="1844115"/>
    <lineage>
        <taxon>Bacteria</taxon>
        <taxon>Pseudomonadati</taxon>
        <taxon>Pseudomonadota</taxon>
        <taxon>Alphaproteobacteria</taxon>
        <taxon>Sphingomonadales</taxon>
        <taxon>Sphingomonadaceae</taxon>
        <taxon>Sphingomonas</taxon>
    </lineage>
</organism>
<feature type="transmembrane region" description="Helical" evidence="10">
    <location>
        <begin position="34"/>
        <end position="53"/>
    </location>
</feature>
<dbReference type="PANTHER" id="PTHR45436">
    <property type="entry name" value="SENSOR HISTIDINE KINASE YKOH"/>
    <property type="match status" value="1"/>
</dbReference>
<comment type="caution">
    <text evidence="12">The sequence shown here is derived from an EMBL/GenBank/DDBJ whole genome shotgun (WGS) entry which is preliminary data.</text>
</comment>
<evidence type="ECO:0000313" key="13">
    <source>
        <dbReference type="Proteomes" id="UP001597283"/>
    </source>
</evidence>
<evidence type="ECO:0000256" key="7">
    <source>
        <dbReference type="ARBA" id="ARBA00022777"/>
    </source>
</evidence>
<evidence type="ECO:0000256" key="5">
    <source>
        <dbReference type="ARBA" id="ARBA00022679"/>
    </source>
</evidence>
<proteinExistence type="predicted"/>
<feature type="domain" description="Histidine kinase" evidence="11">
    <location>
        <begin position="230"/>
        <end position="441"/>
    </location>
</feature>
<protein>
    <recommendedName>
        <fullName evidence="3">histidine kinase</fullName>
        <ecNumber evidence="3">2.7.13.3</ecNumber>
    </recommendedName>
</protein>
<keyword evidence="7 12" id="KW-0418">Kinase</keyword>
<evidence type="ECO:0000256" key="3">
    <source>
        <dbReference type="ARBA" id="ARBA00012438"/>
    </source>
</evidence>
<dbReference type="EMBL" id="JBHUFC010000002">
    <property type="protein sequence ID" value="MFD1787029.1"/>
    <property type="molecule type" value="Genomic_DNA"/>
</dbReference>
<evidence type="ECO:0000256" key="2">
    <source>
        <dbReference type="ARBA" id="ARBA00004370"/>
    </source>
</evidence>
<evidence type="ECO:0000256" key="6">
    <source>
        <dbReference type="ARBA" id="ARBA00022692"/>
    </source>
</evidence>
<dbReference type="InterPro" id="IPR036890">
    <property type="entry name" value="HATPase_C_sf"/>
</dbReference>